<keyword evidence="2" id="KW-1185">Reference proteome</keyword>
<dbReference type="InterPro" id="IPR029063">
    <property type="entry name" value="SAM-dependent_MTases_sf"/>
</dbReference>
<dbReference type="AlphaFoldDB" id="A0A0D1YDC7"/>
<dbReference type="RefSeq" id="XP_016233177.1">
    <property type="nucleotide sequence ID" value="XM_016382474.1"/>
</dbReference>
<organism evidence="1 2">
    <name type="scientific">Exophiala spinifera</name>
    <dbReference type="NCBI Taxonomy" id="91928"/>
    <lineage>
        <taxon>Eukaryota</taxon>
        <taxon>Fungi</taxon>
        <taxon>Dikarya</taxon>
        <taxon>Ascomycota</taxon>
        <taxon>Pezizomycotina</taxon>
        <taxon>Eurotiomycetes</taxon>
        <taxon>Chaetothyriomycetidae</taxon>
        <taxon>Chaetothyriales</taxon>
        <taxon>Herpotrichiellaceae</taxon>
        <taxon>Exophiala</taxon>
    </lineage>
</organism>
<sequence>MSSPGQISDHANFEIEADELNEADSTLGDDISQATESIRSSLHQGVVENGRQYHKYKDGSYILPEDDMEQERLDLQHEMFLKSFGRKLYLAPIDCELHEVLDLGTGTGMWAIQFADEHPRSSVLGIDLSPMQPTSVPPNCKFEVDDFDTPWAFQKQFDFIHGRMLLTASADFPALFRRAYDSLKPGGWFEMQDLYMPLLSDDGTLEGTAFGEWNEKYMEACAVLKRDPSWTAKYKEWITGAGFTNVKEQIFKWPINPWPKDKYLKEMGLWNMVNMLDGLDGFTVRLWTVALGMAVEDIQAFLVSVRKDIRDTKIHSYWPIHVVYGQKPK</sequence>
<evidence type="ECO:0000313" key="1">
    <source>
        <dbReference type="EMBL" id="KIW12961.1"/>
    </source>
</evidence>
<dbReference type="PANTHER" id="PTHR43591">
    <property type="entry name" value="METHYLTRANSFERASE"/>
    <property type="match status" value="1"/>
</dbReference>
<dbReference type="PANTHER" id="PTHR43591:SF102">
    <property type="entry name" value="S-ADENOSYL-L-METHIONINE-DEPENDENT METHYLTRANSFERASE"/>
    <property type="match status" value="1"/>
</dbReference>
<dbReference type="VEuPathDB" id="FungiDB:PV08_08148"/>
<dbReference type="GO" id="GO:0008168">
    <property type="term" value="F:methyltransferase activity"/>
    <property type="evidence" value="ECO:0007669"/>
    <property type="project" value="TreeGrafter"/>
</dbReference>
<evidence type="ECO:0008006" key="3">
    <source>
        <dbReference type="Google" id="ProtNLM"/>
    </source>
</evidence>
<dbReference type="Pfam" id="PF13489">
    <property type="entry name" value="Methyltransf_23"/>
    <property type="match status" value="1"/>
</dbReference>
<dbReference type="STRING" id="91928.A0A0D1YDC7"/>
<dbReference type="SUPFAM" id="SSF53335">
    <property type="entry name" value="S-adenosyl-L-methionine-dependent methyltransferases"/>
    <property type="match status" value="1"/>
</dbReference>
<proteinExistence type="predicted"/>
<name>A0A0D1YDC7_9EURO</name>
<protein>
    <recommendedName>
        <fullName evidence="3">Methyltransferase domain-containing protein</fullName>
    </recommendedName>
</protein>
<evidence type="ECO:0000313" key="2">
    <source>
        <dbReference type="Proteomes" id="UP000053328"/>
    </source>
</evidence>
<dbReference type="OrthoDB" id="2013972at2759"/>
<dbReference type="Gene3D" id="3.40.50.150">
    <property type="entry name" value="Vaccinia Virus protein VP39"/>
    <property type="match status" value="1"/>
</dbReference>
<reference evidence="1 2" key="1">
    <citation type="submission" date="2015-01" db="EMBL/GenBank/DDBJ databases">
        <title>The Genome Sequence of Exophiala spinifera CBS89968.</title>
        <authorList>
            <consortium name="The Broad Institute Genomics Platform"/>
            <person name="Cuomo C."/>
            <person name="de Hoog S."/>
            <person name="Gorbushina A."/>
            <person name="Stielow B."/>
            <person name="Teixiera M."/>
            <person name="Abouelleil A."/>
            <person name="Chapman S.B."/>
            <person name="Priest M."/>
            <person name="Young S.K."/>
            <person name="Wortman J."/>
            <person name="Nusbaum C."/>
            <person name="Birren B."/>
        </authorList>
    </citation>
    <scope>NUCLEOTIDE SEQUENCE [LARGE SCALE GENOMIC DNA]</scope>
    <source>
        <strain evidence="1 2">CBS 89968</strain>
    </source>
</reference>
<dbReference type="GeneID" id="27335231"/>
<accession>A0A0D1YDC7</accession>
<gene>
    <name evidence="1" type="ORF">PV08_08148</name>
</gene>
<dbReference type="Proteomes" id="UP000053328">
    <property type="component" value="Unassembled WGS sequence"/>
</dbReference>
<dbReference type="CDD" id="cd02440">
    <property type="entry name" value="AdoMet_MTases"/>
    <property type="match status" value="1"/>
</dbReference>
<dbReference type="HOGENOM" id="CLU_010595_7_1_1"/>
<dbReference type="EMBL" id="KN847497">
    <property type="protein sequence ID" value="KIW12961.1"/>
    <property type="molecule type" value="Genomic_DNA"/>
</dbReference>